<dbReference type="EMBL" id="JBHTIS010003438">
    <property type="protein sequence ID" value="MFD1051239.1"/>
    <property type="molecule type" value="Genomic_DNA"/>
</dbReference>
<protein>
    <submittedName>
        <fullName evidence="1">Uncharacterized protein</fullName>
    </submittedName>
</protein>
<dbReference type="Proteomes" id="UP001597045">
    <property type="component" value="Unassembled WGS sequence"/>
</dbReference>
<reference evidence="2" key="1">
    <citation type="journal article" date="2019" name="Int. J. Syst. Evol. Microbiol.">
        <title>The Global Catalogue of Microorganisms (GCM) 10K type strain sequencing project: providing services to taxonomists for standard genome sequencing and annotation.</title>
        <authorList>
            <consortium name="The Broad Institute Genomics Platform"/>
            <consortium name="The Broad Institute Genome Sequencing Center for Infectious Disease"/>
            <person name="Wu L."/>
            <person name="Ma J."/>
        </authorList>
    </citation>
    <scope>NUCLEOTIDE SEQUENCE [LARGE SCALE GENOMIC DNA]</scope>
    <source>
        <strain evidence="2">JCM 31486</strain>
    </source>
</reference>
<accession>A0ABW3MNT1</accession>
<proteinExistence type="predicted"/>
<keyword evidence="2" id="KW-1185">Reference proteome</keyword>
<gene>
    <name evidence="1" type="ORF">ACFQ1S_39735</name>
</gene>
<evidence type="ECO:0000313" key="1">
    <source>
        <dbReference type="EMBL" id="MFD1051239.1"/>
    </source>
</evidence>
<sequence>RRSMAASPLAGVAGRAFAQGVYYPIRLAAKDVALAKADLTLFGTVYEQLTAYPEIADQDLAKIVERQRNVFRSGE</sequence>
<comment type="caution">
    <text evidence="1">The sequence shown here is derived from an EMBL/GenBank/DDBJ whole genome shotgun (WGS) entry which is preliminary data.</text>
</comment>
<organism evidence="1 2">
    <name type="scientific">Kibdelosporangium lantanae</name>
    <dbReference type="NCBI Taxonomy" id="1497396"/>
    <lineage>
        <taxon>Bacteria</taxon>
        <taxon>Bacillati</taxon>
        <taxon>Actinomycetota</taxon>
        <taxon>Actinomycetes</taxon>
        <taxon>Pseudonocardiales</taxon>
        <taxon>Pseudonocardiaceae</taxon>
        <taxon>Kibdelosporangium</taxon>
    </lineage>
</organism>
<evidence type="ECO:0000313" key="2">
    <source>
        <dbReference type="Proteomes" id="UP001597045"/>
    </source>
</evidence>
<feature type="non-terminal residue" evidence="1">
    <location>
        <position position="1"/>
    </location>
</feature>
<name>A0ABW3MNT1_9PSEU</name>